<proteinExistence type="predicted"/>
<evidence type="ECO:0000313" key="1">
    <source>
        <dbReference type="EMBL" id="CAF4893846.1"/>
    </source>
</evidence>
<reference evidence="1" key="1">
    <citation type="submission" date="2021-02" db="EMBL/GenBank/DDBJ databases">
        <authorList>
            <person name="Steward A R."/>
        </authorList>
    </citation>
    <scope>NUCLEOTIDE SEQUENCE</scope>
</reference>
<organism evidence="1 2">
    <name type="scientific">Pieris macdunnoughi</name>
    <dbReference type="NCBI Taxonomy" id="345717"/>
    <lineage>
        <taxon>Eukaryota</taxon>
        <taxon>Metazoa</taxon>
        <taxon>Ecdysozoa</taxon>
        <taxon>Arthropoda</taxon>
        <taxon>Hexapoda</taxon>
        <taxon>Insecta</taxon>
        <taxon>Pterygota</taxon>
        <taxon>Neoptera</taxon>
        <taxon>Endopterygota</taxon>
        <taxon>Lepidoptera</taxon>
        <taxon>Glossata</taxon>
        <taxon>Ditrysia</taxon>
        <taxon>Papilionoidea</taxon>
        <taxon>Pieridae</taxon>
        <taxon>Pierinae</taxon>
        <taxon>Pieris</taxon>
    </lineage>
</organism>
<evidence type="ECO:0000313" key="2">
    <source>
        <dbReference type="Proteomes" id="UP000663880"/>
    </source>
</evidence>
<dbReference type="Proteomes" id="UP000663880">
    <property type="component" value="Unassembled WGS sequence"/>
</dbReference>
<sequence>MTWKRPISPTPKKIKPISAAGKIKGCFWDSQGLVMIEYRNHGATIWFVKYANDGMANHAQVQSFDGFKKLATD</sequence>
<comment type="caution">
    <text evidence="1">The sequence shown here is derived from an EMBL/GenBank/DDBJ whole genome shotgun (WGS) entry which is preliminary data.</text>
</comment>
<gene>
    <name evidence="1" type="ORF">PMACD_LOCUS10704</name>
</gene>
<name>A0A821URS6_9NEOP</name>
<accession>A0A821URS6</accession>
<protein>
    <submittedName>
        <fullName evidence="1">Uncharacterized protein</fullName>
    </submittedName>
</protein>
<dbReference type="AlphaFoldDB" id="A0A821URS6"/>
<keyword evidence="2" id="KW-1185">Reference proteome</keyword>
<dbReference type="EMBL" id="CAJOBZ010000032">
    <property type="protein sequence ID" value="CAF4893846.1"/>
    <property type="molecule type" value="Genomic_DNA"/>
</dbReference>